<accession>A0A382XE95</accession>
<reference evidence="3" key="1">
    <citation type="submission" date="2018-05" db="EMBL/GenBank/DDBJ databases">
        <authorList>
            <person name="Lanie J.A."/>
            <person name="Ng W.-L."/>
            <person name="Kazmierczak K.M."/>
            <person name="Andrzejewski T.M."/>
            <person name="Davidsen T.M."/>
            <person name="Wayne K.J."/>
            <person name="Tettelin H."/>
            <person name="Glass J.I."/>
            <person name="Rusch D."/>
            <person name="Podicherti R."/>
            <person name="Tsui H.-C.T."/>
            <person name="Winkler M.E."/>
        </authorList>
    </citation>
    <scope>NUCLEOTIDE SEQUENCE</scope>
</reference>
<proteinExistence type="predicted"/>
<keyword evidence="2" id="KW-0802">TPR repeat</keyword>
<evidence type="ECO:0000313" key="3">
    <source>
        <dbReference type="EMBL" id="SVD69159.1"/>
    </source>
</evidence>
<keyword evidence="1" id="KW-0677">Repeat</keyword>
<dbReference type="SUPFAM" id="SSF48452">
    <property type="entry name" value="TPR-like"/>
    <property type="match status" value="1"/>
</dbReference>
<dbReference type="AlphaFoldDB" id="A0A382XE95"/>
<dbReference type="InterPro" id="IPR019734">
    <property type="entry name" value="TPR_rpt"/>
</dbReference>
<evidence type="ECO:0000256" key="2">
    <source>
        <dbReference type="ARBA" id="ARBA00022803"/>
    </source>
</evidence>
<organism evidence="3">
    <name type="scientific">marine metagenome</name>
    <dbReference type="NCBI Taxonomy" id="408172"/>
    <lineage>
        <taxon>unclassified sequences</taxon>
        <taxon>metagenomes</taxon>
        <taxon>ecological metagenomes</taxon>
    </lineage>
</organism>
<dbReference type="PROSITE" id="PS50005">
    <property type="entry name" value="TPR"/>
    <property type="match status" value="1"/>
</dbReference>
<dbReference type="SMART" id="SM00028">
    <property type="entry name" value="TPR"/>
    <property type="match status" value="5"/>
</dbReference>
<dbReference type="InterPro" id="IPR011990">
    <property type="entry name" value="TPR-like_helical_dom_sf"/>
</dbReference>
<gene>
    <name evidence="3" type="ORF">METZ01_LOCUS422013</name>
</gene>
<dbReference type="PANTHER" id="PTHR44858">
    <property type="entry name" value="TETRATRICOPEPTIDE REPEAT PROTEIN 6"/>
    <property type="match status" value="1"/>
</dbReference>
<feature type="non-terminal residue" evidence="3">
    <location>
        <position position="1"/>
    </location>
</feature>
<name>A0A382XE95_9ZZZZ</name>
<dbReference type="Gene3D" id="1.25.40.10">
    <property type="entry name" value="Tetratricopeptide repeat domain"/>
    <property type="match status" value="1"/>
</dbReference>
<dbReference type="EMBL" id="UINC01166935">
    <property type="protein sequence ID" value="SVD69159.1"/>
    <property type="molecule type" value="Genomic_DNA"/>
</dbReference>
<dbReference type="PANTHER" id="PTHR44858:SF1">
    <property type="entry name" value="UDP-N-ACETYLGLUCOSAMINE--PEPTIDE N-ACETYLGLUCOSAMINYLTRANSFERASE SPINDLY-RELATED"/>
    <property type="match status" value="1"/>
</dbReference>
<sequence>FIIHILSLSGKNQPKVRTRWSLALAYKAEDLIKAGKMEQGMILYKKSIKIWPKNARARKGLAEAYLKMGNINQSINTFGEIVNSNSLDWQGWAGLGRAQSLAGQNALAIEAFIKALEINSHYAEGHFGIGNIFFKENINIRAERHLMRTIELDPSITDAYIFLAATKIRLGKFKSATKILNQGLILNPDHAIGLIMRRELDVIKQ</sequence>
<dbReference type="Pfam" id="PF13181">
    <property type="entry name" value="TPR_8"/>
    <property type="match status" value="1"/>
</dbReference>
<dbReference type="Pfam" id="PF14559">
    <property type="entry name" value="TPR_19"/>
    <property type="match status" value="1"/>
</dbReference>
<protein>
    <submittedName>
        <fullName evidence="3">Uncharacterized protein</fullName>
    </submittedName>
</protein>
<evidence type="ECO:0000256" key="1">
    <source>
        <dbReference type="ARBA" id="ARBA00022737"/>
    </source>
</evidence>
<dbReference type="InterPro" id="IPR050498">
    <property type="entry name" value="Ycf3"/>
</dbReference>